<accession>A0A1I1R2F9</accession>
<dbReference type="STRING" id="1123010.SAMN02745724_04084"/>
<dbReference type="RefSeq" id="WP_091989023.1">
    <property type="nucleotide sequence ID" value="NZ_FOLO01000046.1"/>
</dbReference>
<protein>
    <submittedName>
        <fullName evidence="2">Uncharacterized protein</fullName>
    </submittedName>
</protein>
<evidence type="ECO:0000256" key="1">
    <source>
        <dbReference type="ARBA" id="ARBA00005367"/>
    </source>
</evidence>
<keyword evidence="3" id="KW-1185">Reference proteome</keyword>
<sequence length="136" mass="15698">MEFEFIRDPDLDASGKGFQVDFSHEHRIVGRWLIEEFGIDLDALQNIFDVMSDISAGKVEDKFILGKEVSLRLNRYEALIEANSLHQEEHDLSVFADDALELDDNGLSAGCGFEDFLDMLEAWRDFVIDNSRKRRR</sequence>
<organism evidence="2 3">
    <name type="scientific">Pseudoalteromonas denitrificans DSM 6059</name>
    <dbReference type="NCBI Taxonomy" id="1123010"/>
    <lineage>
        <taxon>Bacteria</taxon>
        <taxon>Pseudomonadati</taxon>
        <taxon>Pseudomonadota</taxon>
        <taxon>Gammaproteobacteria</taxon>
        <taxon>Alteromonadales</taxon>
        <taxon>Pseudoalteromonadaceae</taxon>
        <taxon>Pseudoalteromonas</taxon>
    </lineage>
</organism>
<proteinExistence type="inferred from homology"/>
<dbReference type="Pfam" id="PF06062">
    <property type="entry name" value="UPF0231"/>
    <property type="match status" value="1"/>
</dbReference>
<dbReference type="AlphaFoldDB" id="A0A1I1R2F9"/>
<evidence type="ECO:0000313" key="3">
    <source>
        <dbReference type="Proteomes" id="UP000198862"/>
    </source>
</evidence>
<dbReference type="InterPro" id="IPR008249">
    <property type="entry name" value="UPF0231"/>
</dbReference>
<evidence type="ECO:0000313" key="2">
    <source>
        <dbReference type="EMBL" id="SFD28581.1"/>
    </source>
</evidence>
<name>A0A1I1R2F9_9GAMM</name>
<comment type="similarity">
    <text evidence="1">Belongs to the UPF0231 family.</text>
</comment>
<dbReference type="Proteomes" id="UP000198862">
    <property type="component" value="Unassembled WGS sequence"/>
</dbReference>
<dbReference type="OrthoDB" id="5739292at2"/>
<gene>
    <name evidence="2" type="ORF">SAMN02745724_04084</name>
</gene>
<dbReference type="EMBL" id="FOLO01000046">
    <property type="protein sequence ID" value="SFD28581.1"/>
    <property type="molecule type" value="Genomic_DNA"/>
</dbReference>
<reference evidence="2 3" key="1">
    <citation type="submission" date="2016-10" db="EMBL/GenBank/DDBJ databases">
        <authorList>
            <person name="de Groot N.N."/>
        </authorList>
    </citation>
    <scope>NUCLEOTIDE SEQUENCE [LARGE SCALE GENOMIC DNA]</scope>
    <source>
        <strain evidence="2 3">DSM 6059</strain>
    </source>
</reference>